<dbReference type="OrthoDB" id="117402at2"/>
<dbReference type="InterPro" id="IPR013766">
    <property type="entry name" value="Thioredoxin_domain"/>
</dbReference>
<organism evidence="3 4">
    <name type="scientific">Chryseobacterium taiwanense</name>
    <dbReference type="NCBI Taxonomy" id="363331"/>
    <lineage>
        <taxon>Bacteria</taxon>
        <taxon>Pseudomonadati</taxon>
        <taxon>Bacteroidota</taxon>
        <taxon>Flavobacteriia</taxon>
        <taxon>Flavobacteriales</taxon>
        <taxon>Weeksellaceae</taxon>
        <taxon>Chryseobacterium group</taxon>
        <taxon>Chryseobacterium</taxon>
    </lineage>
</organism>
<name>A0A0B4D5I8_9FLAO</name>
<dbReference type="Pfam" id="PF13462">
    <property type="entry name" value="Thioredoxin_4"/>
    <property type="match status" value="1"/>
</dbReference>
<dbReference type="EMBL" id="JWTA01000004">
    <property type="protein sequence ID" value="KIC63982.1"/>
    <property type="molecule type" value="Genomic_DNA"/>
</dbReference>
<comment type="caution">
    <text evidence="3">The sequence shown here is derived from an EMBL/GenBank/DDBJ whole genome shotgun (WGS) entry which is preliminary data.</text>
</comment>
<proteinExistence type="inferred from homology"/>
<dbReference type="PROSITE" id="PS51352">
    <property type="entry name" value="THIOREDOXIN_2"/>
    <property type="match status" value="1"/>
</dbReference>
<evidence type="ECO:0000259" key="2">
    <source>
        <dbReference type="PROSITE" id="PS51352"/>
    </source>
</evidence>
<dbReference type="RefSeq" id="WP_039365567.1">
    <property type="nucleotide sequence ID" value="NZ_JWTA01000004.1"/>
</dbReference>
<evidence type="ECO:0000313" key="3">
    <source>
        <dbReference type="EMBL" id="KIC63982.1"/>
    </source>
</evidence>
<reference evidence="3 4" key="1">
    <citation type="submission" date="2014-12" db="EMBL/GenBank/DDBJ databases">
        <title>Genome sequencing of Chryseobacterium taiwanense TPW19.</title>
        <authorList>
            <person name="Tan P.W."/>
            <person name="Chan K.-G."/>
        </authorList>
    </citation>
    <scope>NUCLEOTIDE SEQUENCE [LARGE SCALE GENOMIC DNA]</scope>
    <source>
        <strain evidence="3 4">TPW19</strain>
    </source>
</reference>
<dbReference type="InterPro" id="IPR012336">
    <property type="entry name" value="Thioredoxin-like_fold"/>
</dbReference>
<dbReference type="PANTHER" id="PTHR13887">
    <property type="entry name" value="GLUTATHIONE S-TRANSFERASE KAPPA"/>
    <property type="match status" value="1"/>
</dbReference>
<evidence type="ECO:0000256" key="1">
    <source>
        <dbReference type="ARBA" id="ARBA00005791"/>
    </source>
</evidence>
<protein>
    <submittedName>
        <fullName evidence="3">DSBA oxidoreductase</fullName>
    </submittedName>
</protein>
<dbReference type="STRING" id="363331.RM51_04440"/>
<dbReference type="SUPFAM" id="SSF52833">
    <property type="entry name" value="Thioredoxin-like"/>
    <property type="match status" value="1"/>
</dbReference>
<keyword evidence="4" id="KW-1185">Reference proteome</keyword>
<dbReference type="Proteomes" id="UP000031167">
    <property type="component" value="Unassembled WGS sequence"/>
</dbReference>
<gene>
    <name evidence="3" type="ORF">RM51_04440</name>
</gene>
<comment type="similarity">
    <text evidence="1">Belongs to the thioredoxin family. DsbA subfamily.</text>
</comment>
<accession>A0A0B4D5I8</accession>
<dbReference type="AlphaFoldDB" id="A0A0B4D5I8"/>
<evidence type="ECO:0000313" key="4">
    <source>
        <dbReference type="Proteomes" id="UP000031167"/>
    </source>
</evidence>
<dbReference type="PANTHER" id="PTHR13887:SF55">
    <property type="entry name" value="SLR0313 PROTEIN"/>
    <property type="match status" value="1"/>
</dbReference>
<sequence length="171" mass="19253">MSLKPSVNKNDHTQGNENADLVIVEYGDYQCPYCGAAYPVLKELMREFGSQVQFVFRNFPLSEMHPYAKPAAIAAEAANLQGKFWEMHDAIYENQQNLNELYLFELAEAIGLDISQFKEDIQKAELEEKVDSDFESGVISGVNGTPSFFINDKKFNGGATDLLQLIRENTN</sequence>
<feature type="domain" description="Thioredoxin" evidence="2">
    <location>
        <begin position="1"/>
        <end position="171"/>
    </location>
</feature>
<dbReference type="Gene3D" id="3.40.30.10">
    <property type="entry name" value="Glutaredoxin"/>
    <property type="match status" value="1"/>
</dbReference>
<dbReference type="InterPro" id="IPR036249">
    <property type="entry name" value="Thioredoxin-like_sf"/>
</dbReference>